<accession>A0ABD5VX86</accession>
<dbReference type="Gene3D" id="1.10.10.10">
    <property type="entry name" value="Winged helix-like DNA-binding domain superfamily/Winged helix DNA-binding domain"/>
    <property type="match status" value="1"/>
</dbReference>
<organism evidence="4 5">
    <name type="scientific">Halovenus salina</name>
    <dbReference type="NCBI Taxonomy" id="1510225"/>
    <lineage>
        <taxon>Archaea</taxon>
        <taxon>Methanobacteriati</taxon>
        <taxon>Methanobacteriota</taxon>
        <taxon>Stenosarchaea group</taxon>
        <taxon>Halobacteria</taxon>
        <taxon>Halobacteriales</taxon>
        <taxon>Haloarculaceae</taxon>
        <taxon>Halovenus</taxon>
    </lineage>
</organism>
<dbReference type="Pfam" id="PF24042">
    <property type="entry name" value="DUF7351"/>
    <property type="match status" value="1"/>
</dbReference>
<evidence type="ECO:0000256" key="1">
    <source>
        <dbReference type="SAM" id="MobiDB-lite"/>
    </source>
</evidence>
<feature type="region of interest" description="Disordered" evidence="1">
    <location>
        <begin position="1"/>
        <end position="20"/>
    </location>
</feature>
<feature type="domain" description="DUF7347" evidence="2">
    <location>
        <begin position="26"/>
        <end position="101"/>
    </location>
</feature>
<gene>
    <name evidence="4" type="ORF">ACFQQG_03470</name>
</gene>
<name>A0ABD5VX86_9EURY</name>
<dbReference type="InterPro" id="IPR036390">
    <property type="entry name" value="WH_DNA-bd_sf"/>
</dbReference>
<dbReference type="RefSeq" id="WP_267163155.1">
    <property type="nucleotide sequence ID" value="NZ_CP112972.1"/>
</dbReference>
<comment type="caution">
    <text evidence="4">The sequence shown here is derived from an EMBL/GenBank/DDBJ whole genome shotgun (WGS) entry which is preliminary data.</text>
</comment>
<evidence type="ECO:0000313" key="4">
    <source>
        <dbReference type="EMBL" id="MFC7057402.1"/>
    </source>
</evidence>
<evidence type="ECO:0000313" key="5">
    <source>
        <dbReference type="Proteomes" id="UP001596445"/>
    </source>
</evidence>
<dbReference type="InterPro" id="IPR055771">
    <property type="entry name" value="DUF7347"/>
</dbReference>
<reference evidence="4 5" key="1">
    <citation type="journal article" date="2019" name="Int. J. Syst. Evol. Microbiol.">
        <title>The Global Catalogue of Microorganisms (GCM) 10K type strain sequencing project: providing services to taxonomists for standard genome sequencing and annotation.</title>
        <authorList>
            <consortium name="The Broad Institute Genomics Platform"/>
            <consortium name="The Broad Institute Genome Sequencing Center for Infectious Disease"/>
            <person name="Wu L."/>
            <person name="Ma J."/>
        </authorList>
    </citation>
    <scope>NUCLEOTIDE SEQUENCE [LARGE SCALE GENOMIC DNA]</scope>
    <source>
        <strain evidence="4 5">JCM 30072</strain>
    </source>
</reference>
<keyword evidence="5" id="KW-1185">Reference proteome</keyword>
<dbReference type="EMBL" id="JBHSZI010000001">
    <property type="protein sequence ID" value="MFC7057402.1"/>
    <property type="molecule type" value="Genomic_DNA"/>
</dbReference>
<evidence type="ECO:0000259" key="3">
    <source>
        <dbReference type="Pfam" id="PF24042"/>
    </source>
</evidence>
<protein>
    <submittedName>
        <fullName evidence="4">Winged helix-turn-helix domain-containing protein</fullName>
    </submittedName>
</protein>
<dbReference type="GeneID" id="76629262"/>
<feature type="domain" description="DUF7351" evidence="3">
    <location>
        <begin position="120"/>
        <end position="296"/>
    </location>
</feature>
<proteinExistence type="predicted"/>
<dbReference type="InterPro" id="IPR036388">
    <property type="entry name" value="WH-like_DNA-bd_sf"/>
</dbReference>
<dbReference type="Pfam" id="PF24038">
    <property type="entry name" value="DUF7347"/>
    <property type="match status" value="1"/>
</dbReference>
<dbReference type="AlphaFoldDB" id="A0ABD5VX86"/>
<sequence length="305" mass="33084">MTERNEPNGGNEDSAGSAPVEDEITPEAAFELVAHETRIAVLQALQAAGGGPLSFGDIRERIGLTDPGQCHYHVDKLCDHFVWSTDDGYRLSPAGWQLVGALLSGSITATIDEETVVVGSSCTACGGDLVAHFRQSGVTIICTDCRFVQTDPDIPPALVDDWPSSELPEVVSRYTLQMEVDAAHGFCPNCRGRVSRGVVTPTDVSAPDWFDGETIEALVVTDCHRCGKWWHAAPSVAALAEPAVVALYHDHGIDLREQPWWALDGLTVGSTTVRKDPLYVHVHIDLGEPKTVVFDEAFEFVETYE</sequence>
<dbReference type="SUPFAM" id="SSF46785">
    <property type="entry name" value="Winged helix' DNA-binding domain"/>
    <property type="match status" value="1"/>
</dbReference>
<dbReference type="InterPro" id="IPR055775">
    <property type="entry name" value="DUF7351"/>
</dbReference>
<evidence type="ECO:0000259" key="2">
    <source>
        <dbReference type="Pfam" id="PF24038"/>
    </source>
</evidence>
<dbReference type="Proteomes" id="UP001596445">
    <property type="component" value="Unassembled WGS sequence"/>
</dbReference>